<comment type="caution">
    <text evidence="2">The sequence shown here is derived from an EMBL/GenBank/DDBJ whole genome shotgun (WGS) entry which is preliminary data.</text>
</comment>
<reference evidence="2" key="1">
    <citation type="submission" date="2020-09" db="EMBL/GenBank/DDBJ databases">
        <title>Genome-Enabled Discovery of Anthraquinone Biosynthesis in Senna tora.</title>
        <authorList>
            <person name="Kang S.-H."/>
            <person name="Pandey R.P."/>
            <person name="Lee C.-M."/>
            <person name="Sim J.-S."/>
            <person name="Jeong J.-T."/>
            <person name="Choi B.-S."/>
            <person name="Jung M."/>
            <person name="Ginzburg D."/>
            <person name="Zhao K."/>
            <person name="Won S.Y."/>
            <person name="Oh T.-J."/>
            <person name="Yu Y."/>
            <person name="Kim N.-H."/>
            <person name="Lee O.R."/>
            <person name="Lee T.-H."/>
            <person name="Bashyal P."/>
            <person name="Kim T.-S."/>
            <person name="Lee W.-H."/>
            <person name="Kawkins C."/>
            <person name="Kim C.-K."/>
            <person name="Kim J.S."/>
            <person name="Ahn B.O."/>
            <person name="Rhee S.Y."/>
            <person name="Sohng J.K."/>
        </authorList>
    </citation>
    <scope>NUCLEOTIDE SEQUENCE</scope>
    <source>
        <tissue evidence="2">Leaf</tissue>
    </source>
</reference>
<protein>
    <submittedName>
        <fullName evidence="2">J domain-containing protein required for chloroplast accumulation response 1</fullName>
    </submittedName>
</protein>
<dbReference type="Gene3D" id="1.10.287.110">
    <property type="entry name" value="DnaJ domain"/>
    <property type="match status" value="1"/>
</dbReference>
<feature type="compositionally biased region" description="Pro residues" evidence="1">
    <location>
        <begin position="140"/>
        <end position="149"/>
    </location>
</feature>
<feature type="region of interest" description="Disordered" evidence="1">
    <location>
        <begin position="355"/>
        <end position="375"/>
    </location>
</feature>
<evidence type="ECO:0000256" key="1">
    <source>
        <dbReference type="SAM" id="MobiDB-lite"/>
    </source>
</evidence>
<feature type="region of interest" description="Disordered" evidence="1">
    <location>
        <begin position="14"/>
        <end position="36"/>
    </location>
</feature>
<dbReference type="Proteomes" id="UP000634136">
    <property type="component" value="Unassembled WGS sequence"/>
</dbReference>
<dbReference type="PANTHER" id="PTHR23172">
    <property type="entry name" value="AUXILIN/CYCLIN G-ASSOCIATED KINASE-RELATED"/>
    <property type="match status" value="1"/>
</dbReference>
<feature type="region of interest" description="Disordered" evidence="1">
    <location>
        <begin position="116"/>
        <end position="172"/>
    </location>
</feature>
<dbReference type="GO" id="GO:0005737">
    <property type="term" value="C:cytoplasm"/>
    <property type="evidence" value="ECO:0007669"/>
    <property type="project" value="TreeGrafter"/>
</dbReference>
<keyword evidence="3" id="KW-1185">Reference proteome</keyword>
<dbReference type="InterPro" id="IPR036869">
    <property type="entry name" value="J_dom_sf"/>
</dbReference>
<gene>
    <name evidence="2" type="ORF">G2W53_031532</name>
</gene>
<dbReference type="GO" id="GO:0031982">
    <property type="term" value="C:vesicle"/>
    <property type="evidence" value="ECO:0007669"/>
    <property type="project" value="TreeGrafter"/>
</dbReference>
<dbReference type="FunFam" id="1.10.287.110:FF:000043">
    <property type="entry name" value="J-domain protein required for chloroplast accumulation response 1"/>
    <property type="match status" value="1"/>
</dbReference>
<dbReference type="EMBL" id="JAAIUW010000009">
    <property type="protein sequence ID" value="KAF7817563.1"/>
    <property type="molecule type" value="Genomic_DNA"/>
</dbReference>
<evidence type="ECO:0000313" key="3">
    <source>
        <dbReference type="Proteomes" id="UP000634136"/>
    </source>
</evidence>
<organism evidence="2 3">
    <name type="scientific">Senna tora</name>
    <dbReference type="NCBI Taxonomy" id="362788"/>
    <lineage>
        <taxon>Eukaryota</taxon>
        <taxon>Viridiplantae</taxon>
        <taxon>Streptophyta</taxon>
        <taxon>Embryophyta</taxon>
        <taxon>Tracheophyta</taxon>
        <taxon>Spermatophyta</taxon>
        <taxon>Magnoliopsida</taxon>
        <taxon>eudicotyledons</taxon>
        <taxon>Gunneridae</taxon>
        <taxon>Pentapetalae</taxon>
        <taxon>rosids</taxon>
        <taxon>fabids</taxon>
        <taxon>Fabales</taxon>
        <taxon>Fabaceae</taxon>
        <taxon>Caesalpinioideae</taxon>
        <taxon>Cassia clade</taxon>
        <taxon>Senna</taxon>
    </lineage>
</organism>
<dbReference type="GO" id="GO:0072583">
    <property type="term" value="P:clathrin-dependent endocytosis"/>
    <property type="evidence" value="ECO:0007669"/>
    <property type="project" value="TreeGrafter"/>
</dbReference>
<sequence length="833" mass="92596">MERFSQRESILLGYNLQTQRSSTNPSTPNRNSSDIDFHDVFGGPPRRSSIQEMRFGVGELADLGGSQMEVEADSGWCAWPTGVGEKPVFGEDNFNRRRHPNDKFYDDIFGGEECSPSCTPRKAERHPFSATPAGSRIMSPAPPPPPPDSFAPSSLPSTLRPRDGGNAASETRALPLQFPLKNNRDGSLVFSHCINKTWFIFNFHSLPAKLAKGMDLPTFGSPARSLRKNVMDTASNGLTSSDSPATHLSRFSSNASLSKEDLKKEVSDVSTSDTTGHFHFSIYKWASKGVVPMVMPLRADRNSRTKENFKLERCSSAKDWISSERASQNATSLASSSMNNIKQFVDELASAEPNLETKDAPASAQAESSVYSTSKVGFSKKTKGDSVYAKQTHKPASKASLHSLFSEADETQDHDDKTIWEKGKESKTKKPPAVFDVSTNPKKGEKKTVALKGVQVNKATSQGSLSLNENTGNLRATGKVKEFVRIFSQEAPTKPSVDAKSRIQVSELKLRSALRTKNEVEDNHEHLKKENPATETTNISGDHLPPQDDISASAIPDDTVPVGEKDEIFHGILVKELTQDENEISQTQDNQEIKALDDKIRKWSKGKEGNIRSLLSTLQYVLWPESGWKVVPLVDIIEGNAVKRAYQRALLCLHPDKLQQKGAASHQKYIAEKVFDILQLLTKTESHTGGMDSFQHAWCTLTHVTQIPRVYYFLKISRLNCKMPLIGAFNATLNEPYNFEASRETQWPSNLTVGQGFKISLKQTWKHWRICPKSTSLEWKEKVAICGLTASAGRKVCSSVTATRAALNIMRHDKYIARLYPKLKEELRCYCKQ</sequence>
<dbReference type="OrthoDB" id="1717591at2759"/>
<accession>A0A834WE31</accession>
<dbReference type="GO" id="GO:0072318">
    <property type="term" value="P:clathrin coat disassembly"/>
    <property type="evidence" value="ECO:0007669"/>
    <property type="project" value="TreeGrafter"/>
</dbReference>
<dbReference type="AlphaFoldDB" id="A0A834WE31"/>
<feature type="region of interest" description="Disordered" evidence="1">
    <location>
        <begin position="382"/>
        <end position="401"/>
    </location>
</feature>
<feature type="compositionally biased region" description="Low complexity" evidence="1">
    <location>
        <begin position="20"/>
        <end position="32"/>
    </location>
</feature>
<proteinExistence type="predicted"/>
<feature type="compositionally biased region" description="Polar residues" evidence="1">
    <location>
        <begin position="365"/>
        <end position="375"/>
    </location>
</feature>
<dbReference type="GO" id="GO:0030276">
    <property type="term" value="F:clathrin binding"/>
    <property type="evidence" value="ECO:0007669"/>
    <property type="project" value="TreeGrafter"/>
</dbReference>
<name>A0A834WE31_9FABA</name>
<feature type="compositionally biased region" description="Basic and acidic residues" evidence="1">
    <location>
        <begin position="516"/>
        <end position="532"/>
    </location>
</feature>
<feature type="region of interest" description="Disordered" evidence="1">
    <location>
        <begin position="421"/>
        <end position="440"/>
    </location>
</feature>
<dbReference type="SUPFAM" id="SSF46565">
    <property type="entry name" value="Chaperone J-domain"/>
    <property type="match status" value="1"/>
</dbReference>
<evidence type="ECO:0000313" key="2">
    <source>
        <dbReference type="EMBL" id="KAF7817563.1"/>
    </source>
</evidence>
<feature type="region of interest" description="Disordered" evidence="1">
    <location>
        <begin position="516"/>
        <end position="547"/>
    </location>
</feature>
<dbReference type="PANTHER" id="PTHR23172:SF64">
    <property type="entry name" value="J DOMAIN-CONTAINING PROTEIN REQUIRED FOR CHLOROPLAST ACCUMULATION RESPONSE 1"/>
    <property type="match status" value="1"/>
</dbReference>